<dbReference type="GO" id="GO:0006874">
    <property type="term" value="P:intracellular calcium ion homeostasis"/>
    <property type="evidence" value="ECO:0007669"/>
    <property type="project" value="TreeGrafter"/>
</dbReference>
<feature type="transmembrane region" description="Helical" evidence="8">
    <location>
        <begin position="786"/>
        <end position="811"/>
    </location>
</feature>
<dbReference type="InterPro" id="IPR004837">
    <property type="entry name" value="NaCa_Exmemb"/>
</dbReference>
<accession>A0A3N4IDZ6</accession>
<dbReference type="PANTHER" id="PTHR12266:SF0">
    <property type="entry name" value="MITOCHONDRIAL SODIUM_CALCIUM EXCHANGER PROTEIN"/>
    <property type="match status" value="1"/>
</dbReference>
<feature type="transmembrane region" description="Helical" evidence="8">
    <location>
        <begin position="688"/>
        <end position="708"/>
    </location>
</feature>
<feature type="transmembrane region" description="Helical" evidence="8">
    <location>
        <begin position="720"/>
        <end position="738"/>
    </location>
</feature>
<dbReference type="Proteomes" id="UP000275078">
    <property type="component" value="Unassembled WGS sequence"/>
</dbReference>
<feature type="transmembrane region" description="Helical" evidence="8">
    <location>
        <begin position="171"/>
        <end position="193"/>
    </location>
</feature>
<feature type="region of interest" description="Disordered" evidence="7">
    <location>
        <begin position="275"/>
        <end position="300"/>
    </location>
</feature>
<feature type="compositionally biased region" description="Acidic residues" evidence="7">
    <location>
        <begin position="275"/>
        <end position="288"/>
    </location>
</feature>
<feature type="chain" id="PRO_5018271786" description="Sodium/calcium exchanger membrane region domain-containing protein" evidence="9">
    <location>
        <begin position="25"/>
        <end position="887"/>
    </location>
</feature>
<comment type="subcellular location">
    <subcellularLocation>
        <location evidence="1">Membrane</location>
        <topology evidence="1">Multi-pass membrane protein</topology>
    </subcellularLocation>
</comment>
<name>A0A3N4IDZ6_ASCIM</name>
<keyword evidence="9" id="KW-0732">Signal</keyword>
<dbReference type="OrthoDB" id="407410at2759"/>
<evidence type="ECO:0000256" key="2">
    <source>
        <dbReference type="ARBA" id="ARBA00008170"/>
    </source>
</evidence>
<feature type="compositionally biased region" description="Polar residues" evidence="7">
    <location>
        <begin position="449"/>
        <end position="458"/>
    </location>
</feature>
<dbReference type="STRING" id="1160509.A0A3N4IDZ6"/>
<dbReference type="InterPro" id="IPR051359">
    <property type="entry name" value="CaCA_antiporter"/>
</dbReference>
<evidence type="ECO:0000313" key="12">
    <source>
        <dbReference type="Proteomes" id="UP000275078"/>
    </source>
</evidence>
<dbReference type="AlphaFoldDB" id="A0A3N4IDZ6"/>
<evidence type="ECO:0000256" key="3">
    <source>
        <dbReference type="ARBA" id="ARBA00022448"/>
    </source>
</evidence>
<feature type="transmembrane region" description="Helical" evidence="8">
    <location>
        <begin position="744"/>
        <end position="766"/>
    </location>
</feature>
<evidence type="ECO:0000313" key="11">
    <source>
        <dbReference type="EMBL" id="RPA82908.1"/>
    </source>
</evidence>
<evidence type="ECO:0000256" key="5">
    <source>
        <dbReference type="ARBA" id="ARBA00022989"/>
    </source>
</evidence>
<protein>
    <recommendedName>
        <fullName evidence="10">Sodium/calcium exchanger membrane region domain-containing protein</fullName>
    </recommendedName>
</protein>
<dbReference type="GO" id="GO:0008324">
    <property type="term" value="F:monoatomic cation transmembrane transporter activity"/>
    <property type="evidence" value="ECO:0007669"/>
    <property type="project" value="TreeGrafter"/>
</dbReference>
<evidence type="ECO:0000256" key="4">
    <source>
        <dbReference type="ARBA" id="ARBA00022692"/>
    </source>
</evidence>
<evidence type="ECO:0000256" key="6">
    <source>
        <dbReference type="ARBA" id="ARBA00023136"/>
    </source>
</evidence>
<keyword evidence="5 8" id="KW-1133">Transmembrane helix</keyword>
<feature type="region of interest" description="Disordered" evidence="7">
    <location>
        <begin position="329"/>
        <end position="349"/>
    </location>
</feature>
<evidence type="ECO:0000256" key="1">
    <source>
        <dbReference type="ARBA" id="ARBA00004141"/>
    </source>
</evidence>
<feature type="domain" description="Sodium/calcium exchanger membrane region" evidence="10">
    <location>
        <begin position="724"/>
        <end position="870"/>
    </location>
</feature>
<evidence type="ECO:0000259" key="10">
    <source>
        <dbReference type="Pfam" id="PF01699"/>
    </source>
</evidence>
<proteinExistence type="inferred from homology"/>
<feature type="region of interest" description="Disordered" evidence="7">
    <location>
        <begin position="393"/>
        <end position="523"/>
    </location>
</feature>
<feature type="transmembrane region" description="Helical" evidence="8">
    <location>
        <begin position="132"/>
        <end position="151"/>
    </location>
</feature>
<gene>
    <name evidence="11" type="ORF">BJ508DRAFT_305206</name>
</gene>
<evidence type="ECO:0000256" key="9">
    <source>
        <dbReference type="SAM" id="SignalP"/>
    </source>
</evidence>
<dbReference type="Pfam" id="PF01699">
    <property type="entry name" value="Na_Ca_ex"/>
    <property type="match status" value="2"/>
</dbReference>
<keyword evidence="3" id="KW-0813">Transport</keyword>
<sequence length="887" mass="96592">MKRTILLSGIIITLFTALSTPISARSVARSNAYDFITNPSTYTLSFGKRLAKRAQVNEECRLVHEHEDKCEFVKKNCGDEEIGVFDYVDLYYCKLPNAPVASFVILGSWLALLFTTLGIAASEFFCVNLSTIATILGMSESITGVTFLALGNGSPDVFSTFAAMKIDAASLAIGELVGAACFISAVVAGAMALVAPDFRVARRSFVRDVSFFIIAVIMIMIFLADGHIRFWECIVMVVFYISYVIFVVGWHWFSGIQKRKRSTLRAAQNHYVALEEEADDESEEEEDGGVGRSRGGRSNDLFSHDFAQLENGEDDDEASDDAHNQQAYAELSSNMRIVRPRAERSHTARSIRPSLVGALEFRSLLNSLQRNKSLQGGQIRLEAVSDENLLSARHTSSAPGSRMHSPNIQAVHGTEGGRPRAVSDIRDIDRPMLTAPPKTKNDDLLLSLPGSQNGSASASRLDLPRIDTNAATFDALSGNNPAPVSPFALPERLEGPGANDSPLLLDSPVGPPSKSSSGSTARNLRTMNDLDAYRHIRRGSVAASEFYLPPPSPKWNEWSFWPYNYLPPPQEFFSILFPTLSDFKEKTLLDKLSSIVVVPSVFLLTITLPVVDIPAEKNEETGVPILQVESPGSSIHEGVEGVATALSPGPPENEDSRHVQWNRWLVLIQCVLAPIFVVFTAFGGEGNILFPILYGILAGFVGIGIILYFTNPDKPPKLRYLLCFVGFIVSISWISTIANEVVGVLKAFGVILGISDAILGLTVFAVGNSLSDLVANITVARLGYPVMALSACFGGPMLNILLGIGLSGLYMTVTKNEPYKIDVSPTLVISAVTLLITLLLLIVFVPLNQWRMTKRIGFMIIGVWTASTVANLIVEMVGLSHKSLVEH</sequence>
<dbReference type="InterPro" id="IPR044880">
    <property type="entry name" value="NCX_ion-bd_dom_sf"/>
</dbReference>
<keyword evidence="6 8" id="KW-0472">Membrane</keyword>
<feature type="transmembrane region" description="Helical" evidence="8">
    <location>
        <begin position="823"/>
        <end position="844"/>
    </location>
</feature>
<feature type="transmembrane region" description="Helical" evidence="8">
    <location>
        <begin position="856"/>
        <end position="874"/>
    </location>
</feature>
<feature type="compositionally biased region" description="Polar residues" evidence="7">
    <location>
        <begin position="393"/>
        <end position="408"/>
    </location>
</feature>
<feature type="signal peptide" evidence="9">
    <location>
        <begin position="1"/>
        <end position="24"/>
    </location>
</feature>
<feature type="transmembrane region" description="Helical" evidence="8">
    <location>
        <begin position="664"/>
        <end position="682"/>
    </location>
</feature>
<keyword evidence="12" id="KW-1185">Reference proteome</keyword>
<feature type="transmembrane region" description="Helical" evidence="8">
    <location>
        <begin position="100"/>
        <end position="120"/>
    </location>
</feature>
<feature type="domain" description="Sodium/calcium exchanger membrane region" evidence="10">
    <location>
        <begin position="109"/>
        <end position="248"/>
    </location>
</feature>
<feature type="transmembrane region" description="Helical" evidence="8">
    <location>
        <begin position="229"/>
        <end position="253"/>
    </location>
</feature>
<comment type="similarity">
    <text evidence="2">Belongs to the Ca(2+):cation antiporter (CaCA) (TC 2.A.19) family.</text>
</comment>
<feature type="compositionally biased region" description="Basic and acidic residues" evidence="7">
    <location>
        <begin position="415"/>
        <end position="430"/>
    </location>
</feature>
<reference evidence="11 12" key="1">
    <citation type="journal article" date="2018" name="Nat. Ecol. Evol.">
        <title>Pezizomycetes genomes reveal the molecular basis of ectomycorrhizal truffle lifestyle.</title>
        <authorList>
            <person name="Murat C."/>
            <person name="Payen T."/>
            <person name="Noel B."/>
            <person name="Kuo A."/>
            <person name="Morin E."/>
            <person name="Chen J."/>
            <person name="Kohler A."/>
            <person name="Krizsan K."/>
            <person name="Balestrini R."/>
            <person name="Da Silva C."/>
            <person name="Montanini B."/>
            <person name="Hainaut M."/>
            <person name="Levati E."/>
            <person name="Barry K.W."/>
            <person name="Belfiori B."/>
            <person name="Cichocki N."/>
            <person name="Clum A."/>
            <person name="Dockter R.B."/>
            <person name="Fauchery L."/>
            <person name="Guy J."/>
            <person name="Iotti M."/>
            <person name="Le Tacon F."/>
            <person name="Lindquist E.A."/>
            <person name="Lipzen A."/>
            <person name="Malagnac F."/>
            <person name="Mello A."/>
            <person name="Molinier V."/>
            <person name="Miyauchi S."/>
            <person name="Poulain J."/>
            <person name="Riccioni C."/>
            <person name="Rubini A."/>
            <person name="Sitrit Y."/>
            <person name="Splivallo R."/>
            <person name="Traeger S."/>
            <person name="Wang M."/>
            <person name="Zifcakova L."/>
            <person name="Wipf D."/>
            <person name="Zambonelli A."/>
            <person name="Paolocci F."/>
            <person name="Nowrousian M."/>
            <person name="Ottonello S."/>
            <person name="Baldrian P."/>
            <person name="Spatafora J.W."/>
            <person name="Henrissat B."/>
            <person name="Nagy L.G."/>
            <person name="Aury J.M."/>
            <person name="Wincker P."/>
            <person name="Grigoriev I.V."/>
            <person name="Bonfante P."/>
            <person name="Martin F.M."/>
        </authorList>
    </citation>
    <scope>NUCLEOTIDE SEQUENCE [LARGE SCALE GENOMIC DNA]</scope>
    <source>
        <strain evidence="11 12">RN42</strain>
    </source>
</reference>
<keyword evidence="4 8" id="KW-0812">Transmembrane</keyword>
<organism evidence="11 12">
    <name type="scientific">Ascobolus immersus RN42</name>
    <dbReference type="NCBI Taxonomy" id="1160509"/>
    <lineage>
        <taxon>Eukaryota</taxon>
        <taxon>Fungi</taxon>
        <taxon>Dikarya</taxon>
        <taxon>Ascomycota</taxon>
        <taxon>Pezizomycotina</taxon>
        <taxon>Pezizomycetes</taxon>
        <taxon>Pezizales</taxon>
        <taxon>Ascobolaceae</taxon>
        <taxon>Ascobolus</taxon>
    </lineage>
</organism>
<dbReference type="EMBL" id="ML119668">
    <property type="protein sequence ID" value="RPA82908.1"/>
    <property type="molecule type" value="Genomic_DNA"/>
</dbReference>
<dbReference type="GO" id="GO:0016020">
    <property type="term" value="C:membrane"/>
    <property type="evidence" value="ECO:0007669"/>
    <property type="project" value="UniProtKB-SubCell"/>
</dbReference>
<evidence type="ECO:0000256" key="8">
    <source>
        <dbReference type="SAM" id="Phobius"/>
    </source>
</evidence>
<dbReference type="Gene3D" id="1.20.1420.30">
    <property type="entry name" value="NCX, central ion-binding region"/>
    <property type="match status" value="2"/>
</dbReference>
<feature type="transmembrane region" description="Helical" evidence="8">
    <location>
        <begin position="205"/>
        <end position="223"/>
    </location>
</feature>
<dbReference type="PANTHER" id="PTHR12266">
    <property type="entry name" value="NA+/CA2+ K+ INDEPENDENT EXCHANGER"/>
    <property type="match status" value="1"/>
</dbReference>
<evidence type="ECO:0000256" key="7">
    <source>
        <dbReference type="SAM" id="MobiDB-lite"/>
    </source>
</evidence>